<feature type="region of interest" description="Disordered" evidence="1">
    <location>
        <begin position="1"/>
        <end position="21"/>
    </location>
</feature>
<organism evidence="2">
    <name type="scientific">Oikopleura dioica</name>
    <name type="common">Tunicate</name>
    <dbReference type="NCBI Taxonomy" id="34765"/>
    <lineage>
        <taxon>Eukaryota</taxon>
        <taxon>Metazoa</taxon>
        <taxon>Chordata</taxon>
        <taxon>Tunicata</taxon>
        <taxon>Appendicularia</taxon>
        <taxon>Copelata</taxon>
        <taxon>Oikopleuridae</taxon>
        <taxon>Oikopleura</taxon>
    </lineage>
</organism>
<dbReference type="AlphaFoldDB" id="E4Y3A6"/>
<proteinExistence type="predicted"/>
<dbReference type="InParanoid" id="E4Y3A6"/>
<dbReference type="EMBL" id="FN654084">
    <property type="protein sequence ID" value="CBY16322.1"/>
    <property type="molecule type" value="Genomic_DNA"/>
</dbReference>
<evidence type="ECO:0000313" key="3">
    <source>
        <dbReference type="Proteomes" id="UP000001307"/>
    </source>
</evidence>
<evidence type="ECO:0000256" key="1">
    <source>
        <dbReference type="SAM" id="MobiDB-lite"/>
    </source>
</evidence>
<evidence type="ECO:0000313" key="2">
    <source>
        <dbReference type="EMBL" id="CBY16322.1"/>
    </source>
</evidence>
<reference evidence="2" key="1">
    <citation type="journal article" date="2010" name="Science">
        <title>Plasticity of animal genome architecture unmasked by rapid evolution of a pelagic tunicate.</title>
        <authorList>
            <person name="Denoeud F."/>
            <person name="Henriet S."/>
            <person name="Mungpakdee S."/>
            <person name="Aury J.M."/>
            <person name="Da Silva C."/>
            <person name="Brinkmann H."/>
            <person name="Mikhaleva J."/>
            <person name="Olsen L.C."/>
            <person name="Jubin C."/>
            <person name="Canestro C."/>
            <person name="Bouquet J.M."/>
            <person name="Danks G."/>
            <person name="Poulain J."/>
            <person name="Campsteijn C."/>
            <person name="Adamski M."/>
            <person name="Cross I."/>
            <person name="Yadetie F."/>
            <person name="Muffato M."/>
            <person name="Louis A."/>
            <person name="Butcher S."/>
            <person name="Tsagkogeorga G."/>
            <person name="Konrad A."/>
            <person name="Singh S."/>
            <person name="Jensen M.F."/>
            <person name="Cong E.H."/>
            <person name="Eikeseth-Otteraa H."/>
            <person name="Noel B."/>
            <person name="Anthouard V."/>
            <person name="Porcel B.M."/>
            <person name="Kachouri-Lafond R."/>
            <person name="Nishino A."/>
            <person name="Ugolini M."/>
            <person name="Chourrout P."/>
            <person name="Nishida H."/>
            <person name="Aasland R."/>
            <person name="Huzurbazar S."/>
            <person name="Westhof E."/>
            <person name="Delsuc F."/>
            <person name="Lehrach H."/>
            <person name="Reinhardt R."/>
            <person name="Weissenbach J."/>
            <person name="Roy S.W."/>
            <person name="Artiguenave F."/>
            <person name="Postlethwait J.H."/>
            <person name="Manak J.R."/>
            <person name="Thompson E.M."/>
            <person name="Jaillon O."/>
            <person name="Du Pasquier L."/>
            <person name="Boudinot P."/>
            <person name="Liberles D.A."/>
            <person name="Volff J.N."/>
            <person name="Philippe H."/>
            <person name="Lenhard B."/>
            <person name="Roest Crollius H."/>
            <person name="Wincker P."/>
            <person name="Chourrout D."/>
        </authorList>
    </citation>
    <scope>NUCLEOTIDE SEQUENCE [LARGE SCALE GENOMIC DNA]</scope>
</reference>
<gene>
    <name evidence="2" type="ORF">GSOID_T00001457001</name>
</gene>
<name>E4Y3A6_OIKDI</name>
<accession>E4Y3A6</accession>
<protein>
    <submittedName>
        <fullName evidence="2">Uncharacterized protein</fullName>
    </submittedName>
</protein>
<dbReference type="Proteomes" id="UP000001307">
    <property type="component" value="Unassembled WGS sequence"/>
</dbReference>
<sequence>MEDAGESMSQTVEEFDEDPEKEEIAKRINLMRCLQTNFSASIENGKKGGDLFPSRIPSSFRRPKKQKISEKLSDKWQRVWRIIQVYLRAFLVKEYTFVFSRSFSDSLIKDEKFRVKGNDEYRDFRRLFQNSIDCAKYLCPELEILAKFVIPLTPDKLGGLNLVRKKDENCNEDFEAFKNPAN</sequence>
<keyword evidence="3" id="KW-1185">Reference proteome</keyword>